<dbReference type="OrthoDB" id="539213at2759"/>
<evidence type="ECO:0000256" key="1">
    <source>
        <dbReference type="ARBA" id="ARBA00022737"/>
    </source>
</evidence>
<organism evidence="3 4">
    <name type="scientific">Fusarium redolens</name>
    <dbReference type="NCBI Taxonomy" id="48865"/>
    <lineage>
        <taxon>Eukaryota</taxon>
        <taxon>Fungi</taxon>
        <taxon>Dikarya</taxon>
        <taxon>Ascomycota</taxon>
        <taxon>Pezizomycotina</taxon>
        <taxon>Sordariomycetes</taxon>
        <taxon>Hypocreomycetidae</taxon>
        <taxon>Hypocreales</taxon>
        <taxon>Nectriaceae</taxon>
        <taxon>Fusarium</taxon>
        <taxon>Fusarium redolens species complex</taxon>
    </lineage>
</organism>
<keyword evidence="1" id="KW-0677">Repeat</keyword>
<dbReference type="Gene3D" id="1.25.40.20">
    <property type="entry name" value="Ankyrin repeat-containing domain"/>
    <property type="match status" value="2"/>
</dbReference>
<evidence type="ECO:0000256" key="2">
    <source>
        <dbReference type="ARBA" id="ARBA00023043"/>
    </source>
</evidence>
<keyword evidence="4" id="KW-1185">Reference proteome</keyword>
<keyword evidence="2" id="KW-0040">ANK repeat</keyword>
<comment type="caution">
    <text evidence="3">The sequence shown here is derived from an EMBL/GenBank/DDBJ whole genome shotgun (WGS) entry which is preliminary data.</text>
</comment>
<sequence length="280" mass="30786">MELKFPLTLAHIEPGGLDVVKLLVNAGANVNCGHQFSSQKAFRNGVTVDVHPHRSIYPLELAVQNGELDCAEELIKAGARVRDSWPLRSAIKRKDREMICALLIAGADPNGWINGLGTDSHLNWKQTALGLAVEVADIKCVKTLIHFGAKADALSFWIAIEKDGTEMFDVLAATGSRPEVPQLGIRHELIRKSLPYVQTIDRRAYLSTRVSDRAASDMAMIHRLLDVGSDIDDLSAVPWGYHQTALQTAVKWCHDSVSKFLLEKGASPEKRDPSLPTPLQ</sequence>
<dbReference type="PANTHER" id="PTHR24198">
    <property type="entry name" value="ANKYRIN REPEAT AND PROTEIN KINASE DOMAIN-CONTAINING PROTEIN"/>
    <property type="match status" value="1"/>
</dbReference>
<dbReference type="InterPro" id="IPR036770">
    <property type="entry name" value="Ankyrin_rpt-contain_sf"/>
</dbReference>
<dbReference type="AlphaFoldDB" id="A0A9P9K186"/>
<protein>
    <submittedName>
        <fullName evidence="3">Ankyrin repeat-containing domain protein</fullName>
    </submittedName>
</protein>
<evidence type="ECO:0000313" key="4">
    <source>
        <dbReference type="Proteomes" id="UP000720189"/>
    </source>
</evidence>
<dbReference type="PANTHER" id="PTHR24198:SF165">
    <property type="entry name" value="ANKYRIN REPEAT-CONTAINING PROTEIN-RELATED"/>
    <property type="match status" value="1"/>
</dbReference>
<accession>A0A9P9K186</accession>
<dbReference type="SMART" id="SM00248">
    <property type="entry name" value="ANK"/>
    <property type="match status" value="5"/>
</dbReference>
<dbReference type="EMBL" id="JAGMUX010000014">
    <property type="protein sequence ID" value="KAH7240195.1"/>
    <property type="molecule type" value="Genomic_DNA"/>
</dbReference>
<name>A0A9P9K186_FUSRE</name>
<dbReference type="GeneID" id="70229904"/>
<dbReference type="RefSeq" id="XP_046045989.1">
    <property type="nucleotide sequence ID" value="XM_046199950.1"/>
</dbReference>
<dbReference type="Pfam" id="PF00023">
    <property type="entry name" value="Ank"/>
    <property type="match status" value="2"/>
</dbReference>
<gene>
    <name evidence="3" type="ORF">BKA55DRAFT_693732</name>
</gene>
<evidence type="ECO:0000313" key="3">
    <source>
        <dbReference type="EMBL" id="KAH7240195.1"/>
    </source>
</evidence>
<dbReference type="InterPro" id="IPR002110">
    <property type="entry name" value="Ankyrin_rpt"/>
</dbReference>
<dbReference type="Proteomes" id="UP000720189">
    <property type="component" value="Unassembled WGS sequence"/>
</dbReference>
<dbReference type="SUPFAM" id="SSF48403">
    <property type="entry name" value="Ankyrin repeat"/>
    <property type="match status" value="1"/>
</dbReference>
<proteinExistence type="predicted"/>
<reference evidence="3" key="1">
    <citation type="journal article" date="2021" name="Nat. Commun.">
        <title>Genetic determinants of endophytism in the Arabidopsis root mycobiome.</title>
        <authorList>
            <person name="Mesny F."/>
            <person name="Miyauchi S."/>
            <person name="Thiergart T."/>
            <person name="Pickel B."/>
            <person name="Atanasova L."/>
            <person name="Karlsson M."/>
            <person name="Huettel B."/>
            <person name="Barry K.W."/>
            <person name="Haridas S."/>
            <person name="Chen C."/>
            <person name="Bauer D."/>
            <person name="Andreopoulos W."/>
            <person name="Pangilinan J."/>
            <person name="LaButti K."/>
            <person name="Riley R."/>
            <person name="Lipzen A."/>
            <person name="Clum A."/>
            <person name="Drula E."/>
            <person name="Henrissat B."/>
            <person name="Kohler A."/>
            <person name="Grigoriev I.V."/>
            <person name="Martin F.M."/>
            <person name="Hacquard S."/>
        </authorList>
    </citation>
    <scope>NUCLEOTIDE SEQUENCE</scope>
    <source>
        <strain evidence="3">MPI-CAGE-AT-0023</strain>
    </source>
</reference>